<comment type="caution">
    <text evidence="9">The sequence shown here is derived from an EMBL/GenBank/DDBJ whole genome shotgun (WGS) entry which is preliminary data.</text>
</comment>
<keyword evidence="3 5" id="KW-1133">Transmembrane helix</keyword>
<keyword evidence="5" id="KW-0812">Transmembrane</keyword>
<evidence type="ECO:0000256" key="4">
    <source>
        <dbReference type="SAM" id="MobiDB-lite"/>
    </source>
</evidence>
<evidence type="ECO:0000313" key="10">
    <source>
        <dbReference type="Proteomes" id="UP000481739"/>
    </source>
</evidence>
<feature type="region of interest" description="Disordered" evidence="4">
    <location>
        <begin position="79"/>
        <end position="103"/>
    </location>
</feature>
<dbReference type="EMBL" id="WHZZ01000001">
    <property type="protein sequence ID" value="MQL47273.1"/>
    <property type="molecule type" value="Genomic_DNA"/>
</dbReference>
<dbReference type="InterPro" id="IPR008021">
    <property type="entry name" value="Attachment_G3P_N"/>
</dbReference>
<organism evidence="9 10">
    <name type="scientific">Photorhabdus khanii</name>
    <dbReference type="NCBI Taxonomy" id="1004150"/>
    <lineage>
        <taxon>Bacteria</taxon>
        <taxon>Pseudomonadati</taxon>
        <taxon>Pseudomonadota</taxon>
        <taxon>Gammaproteobacteria</taxon>
        <taxon>Enterobacterales</taxon>
        <taxon>Morganellaceae</taxon>
        <taxon>Photorhabdus</taxon>
    </lineage>
</organism>
<feature type="region of interest" description="Disordered" evidence="4">
    <location>
        <begin position="278"/>
        <end position="327"/>
    </location>
</feature>
<evidence type="ECO:0000313" key="9">
    <source>
        <dbReference type="EMBL" id="MQL47283.1"/>
    </source>
</evidence>
<sequence>MKYLGIFSLLLSFYSYAVTDEACRARPAFDGAMSGVYREGDNRYVLFESCRYQLSGISVGTGDEHAWYGHWTPISSGTVSGNREDGGGMTDADNKGSTGGNSGAGVVGKKVALPDELSQLPLPSNVVVSDAVGSQFSLYAQPQSTMTSGYLLGNSADAVAAYSILDVIKHDYNQPDMWFNRTDSFGHTVNIKSNEYKPTSYTVQTKETYPDSPNRINYHYIITTHTVRYDTSDVCISAPATFEISCDASRAVKIEDSYQDSGSRRVTVYANAHYGDGAHSGSSGGAGTVSHGSHRGGSGGTGIVSHGSHSGSSGEGGPASHSATGKGAGDFDYTQMANANKEALTEEVNLSSLQGEMTADLDSTTQGIQDAFSSFSDSIGGLIGHGSAVTGDFAGSVADMQKIGEGDKSPLLDLFMKGDLFPALPVAKQCVPFVFAAGKSYEFTLDCKYIDMFKKVFAFILYFWTFVTIYDAISGLLRQGKV</sequence>
<dbReference type="EMBL" id="WHZZ01000001">
    <property type="protein sequence ID" value="MQL47283.1"/>
    <property type="molecule type" value="Genomic_DNA"/>
</dbReference>
<protein>
    <recommendedName>
        <fullName evidence="7">Attachment protein G3P N-terminal domain-containing protein</fullName>
    </recommendedName>
</protein>
<dbReference type="GO" id="GO:0033644">
    <property type="term" value="C:host cell membrane"/>
    <property type="evidence" value="ECO:0007669"/>
    <property type="project" value="UniProtKB-SubCell"/>
</dbReference>
<evidence type="ECO:0000256" key="3">
    <source>
        <dbReference type="ARBA" id="ARBA00022989"/>
    </source>
</evidence>
<evidence type="ECO:0000313" key="8">
    <source>
        <dbReference type="EMBL" id="MQL47273.1"/>
    </source>
</evidence>
<feature type="transmembrane region" description="Helical" evidence="5">
    <location>
        <begin position="456"/>
        <end position="477"/>
    </location>
</feature>
<reference evidence="9 10" key="1">
    <citation type="journal article" date="2019" name="Nature">
        <title>A new antibiotic selectively kills Gram-negative pathogens.</title>
        <authorList>
            <person name="Imai Y."/>
            <person name="Meyer K.J."/>
            <person name="Iinishi A."/>
            <person name="Favre-Godal Q."/>
            <person name="Green R."/>
            <person name="Manuse S."/>
            <person name="Caboni M."/>
            <person name="Mori M."/>
            <person name="Niles S."/>
            <person name="Ghiglieri M."/>
            <person name="Honrao C."/>
            <person name="Ma X."/>
            <person name="Guo J.J."/>
            <person name="Makriyannis A."/>
            <person name="Linares-Otoya L."/>
            <person name="Boehringer N."/>
            <person name="Wuisan Z.G."/>
            <person name="Kaur H."/>
            <person name="Wu R."/>
            <person name="Mateus A."/>
            <person name="Typas A."/>
            <person name="Savitski M.M."/>
            <person name="Espinoza J.L."/>
            <person name="O'Rourke A."/>
            <person name="Nelson K.E."/>
            <person name="Hiller S."/>
            <person name="Noinaj N."/>
            <person name="Schaeberle T.F."/>
            <person name="D'Onofrio A."/>
            <person name="Lewis K."/>
        </authorList>
    </citation>
    <scope>NUCLEOTIDE SEQUENCE [LARGE SCALE GENOMIC DNA]</scope>
    <source>
        <strain evidence="9 10">HGB 1456</strain>
    </source>
</reference>
<dbReference type="Gene3D" id="2.30.27.10">
    <property type="entry name" value="Phage FD Coat Protein,Membrane penetration domain"/>
    <property type="match status" value="1"/>
</dbReference>
<feature type="signal peptide" evidence="6">
    <location>
        <begin position="1"/>
        <end position="17"/>
    </location>
</feature>
<feature type="compositionally biased region" description="Low complexity" evidence="4">
    <location>
        <begin position="303"/>
        <end position="322"/>
    </location>
</feature>
<evidence type="ECO:0000256" key="1">
    <source>
        <dbReference type="ARBA" id="ARBA00004379"/>
    </source>
</evidence>
<dbReference type="SUPFAM" id="SSF50176">
    <property type="entry name" value="N-terminal domains of the minor coat protein g3p"/>
    <property type="match status" value="1"/>
</dbReference>
<feature type="domain" description="Attachment protein G3P N-terminal" evidence="7">
    <location>
        <begin position="8"/>
        <end position="61"/>
    </location>
</feature>
<comment type="subcellular location">
    <subcellularLocation>
        <location evidence="1">Host membrane</location>
        <topology evidence="1">Single-pass membrane protein</topology>
    </subcellularLocation>
</comment>
<evidence type="ECO:0000256" key="2">
    <source>
        <dbReference type="ARBA" id="ARBA00022870"/>
    </source>
</evidence>
<name>A0A7C9KP57_9GAMM</name>
<feature type="chain" id="PRO_5033586868" description="Attachment protein G3P N-terminal domain-containing protein" evidence="6">
    <location>
        <begin position="18"/>
        <end position="482"/>
    </location>
</feature>
<keyword evidence="2" id="KW-1043">Host membrane</keyword>
<keyword evidence="6" id="KW-0732">Signal</keyword>
<keyword evidence="5" id="KW-0472">Membrane</keyword>
<dbReference type="InterPro" id="IPR036200">
    <property type="entry name" value="Attachment_G3P_N_sf"/>
</dbReference>
<evidence type="ECO:0000259" key="7">
    <source>
        <dbReference type="Pfam" id="PF05357"/>
    </source>
</evidence>
<evidence type="ECO:0000256" key="6">
    <source>
        <dbReference type="SAM" id="SignalP"/>
    </source>
</evidence>
<dbReference type="AlphaFoldDB" id="A0A7C9KP57"/>
<gene>
    <name evidence="8" type="ORF">GEA64_04380</name>
    <name evidence="9" type="ORF">GEA64_04430</name>
</gene>
<proteinExistence type="predicted"/>
<accession>A0A7C9KP57</accession>
<dbReference type="Pfam" id="PF05357">
    <property type="entry name" value="Phage_Coat_A"/>
    <property type="match status" value="1"/>
</dbReference>
<dbReference type="RefSeq" id="WP_152962085.1">
    <property type="nucleotide sequence ID" value="NZ_CAWOZU010000011.1"/>
</dbReference>
<dbReference type="Proteomes" id="UP000481739">
    <property type="component" value="Unassembled WGS sequence"/>
</dbReference>
<evidence type="ECO:0000256" key="5">
    <source>
        <dbReference type="SAM" id="Phobius"/>
    </source>
</evidence>